<evidence type="ECO:0000313" key="2">
    <source>
        <dbReference type="EMBL" id="RAS60112.1"/>
    </source>
</evidence>
<comment type="caution">
    <text evidence="1">The sequence shown here is derived from an EMBL/GenBank/DDBJ whole genome shotgun (WGS) entry which is preliminary data.</text>
</comment>
<dbReference type="Proteomes" id="UP000248714">
    <property type="component" value="Unassembled WGS sequence"/>
</dbReference>
<protein>
    <submittedName>
        <fullName evidence="1">Uncharacterized protein (AIM24 family)</fullName>
    </submittedName>
</protein>
<dbReference type="InterPro" id="IPR016031">
    <property type="entry name" value="Trp_RNA-bd_attenuator-like_dom"/>
</dbReference>
<dbReference type="EMBL" id="QGHB01000001">
    <property type="protein sequence ID" value="PWK91211.1"/>
    <property type="molecule type" value="Genomic_DNA"/>
</dbReference>
<dbReference type="InterPro" id="IPR002838">
    <property type="entry name" value="AIM24"/>
</dbReference>
<dbReference type="EMBL" id="QLTT01000012">
    <property type="protein sequence ID" value="RAS60112.1"/>
    <property type="molecule type" value="Genomic_DNA"/>
</dbReference>
<reference evidence="1 3" key="1">
    <citation type="submission" date="2018-05" db="EMBL/GenBank/DDBJ databases">
        <title>Genomic Encyclopedia of Type Strains, Phase IV (KMG-IV): sequencing the most valuable type-strain genomes for metagenomic binning, comparative biology and taxonomic classification.</title>
        <authorList>
            <person name="Goeker M."/>
        </authorList>
    </citation>
    <scope>NUCLEOTIDE SEQUENCE [LARGE SCALE GENOMIC DNA]</scope>
    <source>
        <strain evidence="2 4">DSM 45479</strain>
        <strain evidence="1 3">DSM 45480</strain>
    </source>
</reference>
<dbReference type="InterPro" id="IPR036983">
    <property type="entry name" value="AIM24_sf"/>
</dbReference>
<dbReference type="PANTHER" id="PTHR43657:SF1">
    <property type="entry name" value="ALTERED INHERITANCE OF MITOCHONDRIA PROTEIN 24, MITOCHONDRIAL"/>
    <property type="match status" value="1"/>
</dbReference>
<proteinExistence type="predicted"/>
<gene>
    <name evidence="2" type="ORF">C8D87_1125</name>
    <name evidence="1" type="ORF">C8D88_1011245</name>
</gene>
<keyword evidence="4" id="KW-1185">Reference proteome</keyword>
<evidence type="ECO:0000313" key="3">
    <source>
        <dbReference type="Proteomes" id="UP000246005"/>
    </source>
</evidence>
<dbReference type="Gene3D" id="3.60.160.10">
    <property type="entry name" value="Mitochondrial biogenesis AIM24"/>
    <property type="match status" value="1"/>
</dbReference>
<evidence type="ECO:0000313" key="4">
    <source>
        <dbReference type="Proteomes" id="UP000248714"/>
    </source>
</evidence>
<evidence type="ECO:0000313" key="1">
    <source>
        <dbReference type="EMBL" id="PWK91211.1"/>
    </source>
</evidence>
<dbReference type="PANTHER" id="PTHR43657">
    <property type="entry name" value="TRYPTOPHAN RNA-BINDING ATTENUATOR PROTEIN-LIKE PROTEIN"/>
    <property type="match status" value="1"/>
</dbReference>
<dbReference type="Pfam" id="PF01987">
    <property type="entry name" value="AIM24"/>
    <property type="match status" value="1"/>
</dbReference>
<organism evidence="1 3">
    <name type="scientific">Lentzea atacamensis</name>
    <dbReference type="NCBI Taxonomy" id="531938"/>
    <lineage>
        <taxon>Bacteria</taxon>
        <taxon>Bacillati</taxon>
        <taxon>Actinomycetota</taxon>
        <taxon>Actinomycetes</taxon>
        <taxon>Pseudonocardiales</taxon>
        <taxon>Pseudonocardiaceae</taxon>
        <taxon>Lentzea</taxon>
    </lineage>
</organism>
<dbReference type="SUPFAM" id="SSF51219">
    <property type="entry name" value="TRAP-like"/>
    <property type="match status" value="1"/>
</dbReference>
<dbReference type="AlphaFoldDB" id="A0A316ID19"/>
<accession>A0A316ID19</accession>
<dbReference type="Proteomes" id="UP000246005">
    <property type="component" value="Unassembled WGS sequence"/>
</dbReference>
<name>A0A316ID19_9PSEU</name>
<sequence>MTIAWTSSSPEVLLVQVRTRHTPTFGVARLVLAPGEMVLVDPVTVVATSYGLSVDVKGAGAKAVALCTAGAEGGWVDTAPVLPGDLHLVELDGTHGWCVSRLGWVASSSTVAMNPEAPPLQALFGGLEGFLNYAHGKGGVVLSCYGALDLVTLEAGEAVTISSDHVMAFADTVQCRLRPSVPDAAQSIHTGEGLVFDFAGPGAVLTQTRGPRRLTTWLRANGVSFRS</sequence>